<feature type="binding site" evidence="11">
    <location>
        <position position="116"/>
    </location>
    <ligand>
        <name>Mn(2+)</name>
        <dbReference type="ChEBI" id="CHEBI:29035"/>
    </ligand>
</feature>
<dbReference type="Pfam" id="PF00190">
    <property type="entry name" value="Cupin_1"/>
    <property type="match status" value="1"/>
</dbReference>
<dbReference type="FunFam" id="2.60.120.10:FF:000025">
    <property type="entry name" value="germin-like protein subfamily 2 member 1"/>
    <property type="match status" value="1"/>
</dbReference>
<keyword evidence="9 10" id="KW-0464">Manganese</keyword>
<evidence type="ECO:0000256" key="3">
    <source>
        <dbReference type="ARBA" id="ARBA00022523"/>
    </source>
</evidence>
<dbReference type="InterPro" id="IPR006045">
    <property type="entry name" value="Cupin_1"/>
</dbReference>
<dbReference type="EMBL" id="JAXUIC010000010">
    <property type="protein sequence ID" value="KAK4568429.1"/>
    <property type="molecule type" value="Genomic_DNA"/>
</dbReference>
<evidence type="ECO:0000256" key="4">
    <source>
        <dbReference type="ARBA" id="ARBA00022525"/>
    </source>
</evidence>
<feature type="binding site" evidence="10">
    <location>
        <position position="116"/>
    </location>
    <ligand>
        <name>oxalate</name>
        <dbReference type="ChEBI" id="CHEBI:30623"/>
    </ligand>
</feature>
<feature type="binding site" evidence="10">
    <location>
        <position position="111"/>
    </location>
    <ligand>
        <name>oxalate</name>
        <dbReference type="ChEBI" id="CHEBI:30623"/>
    </ligand>
</feature>
<protein>
    <recommendedName>
        <fullName evidence="14">Cupin type-1 domain-containing protein</fullName>
    </recommendedName>
</protein>
<feature type="binding site" evidence="11">
    <location>
        <position position="114"/>
    </location>
    <ligand>
        <name>Mn(2+)</name>
        <dbReference type="ChEBI" id="CHEBI:29035"/>
    </ligand>
</feature>
<feature type="chain" id="PRO_5042842262" description="Cupin type-1 domain-containing protein" evidence="13">
    <location>
        <begin position="28"/>
        <end position="212"/>
    </location>
</feature>
<evidence type="ECO:0000256" key="2">
    <source>
        <dbReference type="ARBA" id="ARBA00007456"/>
    </source>
</evidence>
<comment type="caution">
    <text evidence="15">The sequence shown here is derived from an EMBL/GenBank/DDBJ whole genome shotgun (WGS) entry which is preliminary data.</text>
</comment>
<evidence type="ECO:0000256" key="12">
    <source>
        <dbReference type="PIRSR" id="PIRSR601929-3"/>
    </source>
</evidence>
<evidence type="ECO:0000256" key="5">
    <source>
        <dbReference type="ARBA" id="ARBA00022723"/>
    </source>
</evidence>
<dbReference type="InterPro" id="IPR019780">
    <property type="entry name" value="Germin_Mn-BS"/>
</dbReference>
<dbReference type="PANTHER" id="PTHR31238">
    <property type="entry name" value="GERMIN-LIKE PROTEIN SUBFAMILY 3 MEMBER 3"/>
    <property type="match status" value="1"/>
</dbReference>
<dbReference type="InterPro" id="IPR014710">
    <property type="entry name" value="RmlC-like_jellyroll"/>
</dbReference>
<keyword evidence="3" id="KW-0052">Apoplast</keyword>
<feature type="signal peptide" evidence="13">
    <location>
        <begin position="1"/>
        <end position="27"/>
    </location>
</feature>
<dbReference type="GO" id="GO:0010497">
    <property type="term" value="P:plasmodesmata-mediated intercellular transport"/>
    <property type="evidence" value="ECO:0007669"/>
    <property type="project" value="UniProtKB-ARBA"/>
</dbReference>
<dbReference type="PROSITE" id="PS00725">
    <property type="entry name" value="GERMIN"/>
    <property type="match status" value="1"/>
</dbReference>
<evidence type="ECO:0000313" key="15">
    <source>
        <dbReference type="EMBL" id="KAK4568429.1"/>
    </source>
</evidence>
<keyword evidence="8" id="KW-0325">Glycoprotein</keyword>
<dbReference type="GO" id="GO:2000280">
    <property type="term" value="P:regulation of root development"/>
    <property type="evidence" value="ECO:0007669"/>
    <property type="project" value="UniProtKB-ARBA"/>
</dbReference>
<dbReference type="CDD" id="cd02241">
    <property type="entry name" value="cupin_OxOx"/>
    <property type="match status" value="1"/>
</dbReference>
<evidence type="ECO:0000259" key="14">
    <source>
        <dbReference type="SMART" id="SM00835"/>
    </source>
</evidence>
<evidence type="ECO:0000256" key="13">
    <source>
        <dbReference type="SAM" id="SignalP"/>
    </source>
</evidence>
<evidence type="ECO:0000313" key="16">
    <source>
        <dbReference type="Proteomes" id="UP001324115"/>
    </source>
</evidence>
<evidence type="ECO:0000256" key="11">
    <source>
        <dbReference type="PIRSR" id="PIRSR601929-2"/>
    </source>
</evidence>
<feature type="binding site" evidence="11">
    <location>
        <position position="121"/>
    </location>
    <ligand>
        <name>Mn(2+)</name>
        <dbReference type="ChEBI" id="CHEBI:29035"/>
    </ligand>
</feature>
<keyword evidence="4" id="KW-0964">Secreted</keyword>
<keyword evidence="5 10" id="KW-0479">Metal-binding</keyword>
<gene>
    <name evidence="15" type="ORF">RGQ29_004003</name>
</gene>
<keyword evidence="7 12" id="KW-1015">Disulfide bond</keyword>
<comment type="subcellular location">
    <subcellularLocation>
        <location evidence="1">Secreted</location>
        <location evidence="1">Extracellular space</location>
        <location evidence="1">Apoplast</location>
    </subcellularLocation>
</comment>
<dbReference type="SMART" id="SM00835">
    <property type="entry name" value="Cupin_1"/>
    <property type="match status" value="1"/>
</dbReference>
<dbReference type="AlphaFoldDB" id="A0AAN7ED48"/>
<sequence length="212" mass="22536">MMKSSNSPLYLLSCLLMLLLLPVPSLSADPDSLQDFCVADLNASISINGFPCIPASKVSASDFFFDLSKEGITNTSNLNLSVTPANVLSFPALNTLGIAMNRVDYGPGGLNPPHSHPRATEMGLVIKGRILVGFVLTPGEIFVIPRGLVHFQKNVGKGKGTVFTSFNSHMPGVVILSTTLFGSQPPMPNEVLTQAFQVDDAIVNSIKSKFGS</sequence>
<evidence type="ECO:0000256" key="8">
    <source>
        <dbReference type="ARBA" id="ARBA00023180"/>
    </source>
</evidence>
<dbReference type="GO" id="GO:0048046">
    <property type="term" value="C:apoplast"/>
    <property type="evidence" value="ECO:0007669"/>
    <property type="project" value="UniProtKB-SubCell"/>
</dbReference>
<dbReference type="Gene3D" id="2.60.120.10">
    <property type="entry name" value="Jelly Rolls"/>
    <property type="match status" value="1"/>
</dbReference>
<dbReference type="InterPro" id="IPR011051">
    <property type="entry name" value="RmlC_Cupin_sf"/>
</dbReference>
<feature type="binding site" evidence="10">
    <location>
        <position position="121"/>
    </location>
    <ligand>
        <name>oxalate</name>
        <dbReference type="ChEBI" id="CHEBI:30623"/>
    </ligand>
</feature>
<keyword evidence="6 13" id="KW-0732">Signal</keyword>
<evidence type="ECO:0000256" key="10">
    <source>
        <dbReference type="PIRSR" id="PIRSR601929-1"/>
    </source>
</evidence>
<proteinExistence type="inferred from homology"/>
<dbReference type="InterPro" id="IPR001929">
    <property type="entry name" value="Germin"/>
</dbReference>
<evidence type="ECO:0000256" key="6">
    <source>
        <dbReference type="ARBA" id="ARBA00022729"/>
    </source>
</evidence>
<dbReference type="SUPFAM" id="SSF51182">
    <property type="entry name" value="RmlC-like cupins"/>
    <property type="match status" value="1"/>
</dbReference>
<evidence type="ECO:0000256" key="7">
    <source>
        <dbReference type="ARBA" id="ARBA00023157"/>
    </source>
</evidence>
<organism evidence="15 16">
    <name type="scientific">Quercus rubra</name>
    <name type="common">Northern red oak</name>
    <name type="synonym">Quercus borealis</name>
    <dbReference type="NCBI Taxonomy" id="3512"/>
    <lineage>
        <taxon>Eukaryota</taxon>
        <taxon>Viridiplantae</taxon>
        <taxon>Streptophyta</taxon>
        <taxon>Embryophyta</taxon>
        <taxon>Tracheophyta</taxon>
        <taxon>Spermatophyta</taxon>
        <taxon>Magnoliopsida</taxon>
        <taxon>eudicotyledons</taxon>
        <taxon>Gunneridae</taxon>
        <taxon>Pentapetalae</taxon>
        <taxon>rosids</taxon>
        <taxon>fabids</taxon>
        <taxon>Fagales</taxon>
        <taxon>Fagaceae</taxon>
        <taxon>Quercus</taxon>
    </lineage>
</organism>
<evidence type="ECO:0000256" key="9">
    <source>
        <dbReference type="ARBA" id="ARBA00023211"/>
    </source>
</evidence>
<comment type="similarity">
    <text evidence="2">Belongs to the germin family.</text>
</comment>
<feature type="domain" description="Cupin type-1" evidence="14">
    <location>
        <begin position="70"/>
        <end position="204"/>
    </location>
</feature>
<dbReference type="GO" id="GO:0009506">
    <property type="term" value="C:plasmodesma"/>
    <property type="evidence" value="ECO:0007669"/>
    <property type="project" value="UniProtKB-ARBA"/>
</dbReference>
<evidence type="ECO:0000256" key="1">
    <source>
        <dbReference type="ARBA" id="ARBA00004271"/>
    </source>
</evidence>
<reference evidence="15 16" key="1">
    <citation type="journal article" date="2023" name="G3 (Bethesda)">
        <title>A haplotype-resolved chromosome-scale genome for Quercus rubra L. provides insights into the genetics of adaptive traits for red oak species.</title>
        <authorList>
            <person name="Kapoor B."/>
            <person name="Jenkins J."/>
            <person name="Schmutz J."/>
            <person name="Zhebentyayeva T."/>
            <person name="Kuelheim C."/>
            <person name="Coggeshall M."/>
            <person name="Heim C."/>
            <person name="Lasky J.R."/>
            <person name="Leites L."/>
            <person name="Islam-Faridi N."/>
            <person name="Romero-Severson J."/>
            <person name="DeLeo V.L."/>
            <person name="Lucas S.M."/>
            <person name="Lazic D."/>
            <person name="Gailing O."/>
            <person name="Carlson J."/>
            <person name="Staton M."/>
        </authorList>
    </citation>
    <scope>NUCLEOTIDE SEQUENCE [LARGE SCALE GENOMIC DNA]</scope>
    <source>
        <strain evidence="15">Pseudo-F2</strain>
    </source>
</reference>
<feature type="disulfide bond" evidence="12">
    <location>
        <begin position="37"/>
        <end position="52"/>
    </location>
</feature>
<dbReference type="GO" id="GO:0030145">
    <property type="term" value="F:manganese ion binding"/>
    <property type="evidence" value="ECO:0007669"/>
    <property type="project" value="InterPro"/>
</dbReference>
<dbReference type="Proteomes" id="UP001324115">
    <property type="component" value="Unassembled WGS sequence"/>
</dbReference>
<accession>A0AAN7ED48</accession>
<name>A0AAN7ED48_QUERU</name>
<feature type="binding site" evidence="11">
    <location>
        <position position="150"/>
    </location>
    <ligand>
        <name>Mn(2+)</name>
        <dbReference type="ChEBI" id="CHEBI:29035"/>
    </ligand>
</feature>
<keyword evidence="16" id="KW-1185">Reference proteome</keyword>
<feature type="binding site" evidence="10">
    <location>
        <position position="101"/>
    </location>
    <ligand>
        <name>oxalate</name>
        <dbReference type="ChEBI" id="CHEBI:30623"/>
    </ligand>
</feature>